<dbReference type="GO" id="GO:0046872">
    <property type="term" value="F:metal ion binding"/>
    <property type="evidence" value="ECO:0007669"/>
    <property type="project" value="InterPro"/>
</dbReference>
<name>A0A6J5SXW9_9CAUD</name>
<proteinExistence type="predicted"/>
<evidence type="ECO:0000313" key="5">
    <source>
        <dbReference type="EMBL" id="CAB4178732.1"/>
    </source>
</evidence>
<keyword evidence="2" id="KW-0547">Nucleotide-binding</keyword>
<dbReference type="PANTHER" id="PTHR43585:SF2">
    <property type="entry name" value="ATP-GRASP ENZYME FSQD"/>
    <property type="match status" value="1"/>
</dbReference>
<feature type="domain" description="ATP-grasp" evidence="4">
    <location>
        <begin position="77"/>
        <end position="270"/>
    </location>
</feature>
<evidence type="ECO:0000256" key="2">
    <source>
        <dbReference type="ARBA" id="ARBA00022741"/>
    </source>
</evidence>
<sequence length="272" mass="31192">MLVVFYGTIWEDWKGALSHTSTIWDELPYVETSLLVEDLEFPLTQVASKYPETVLIPLKEQGILSHPQGYKTLIPSEKLVNTASYKNLFYDLLSKHGFKDYYPQELSSPDFSKPFIVKRLHGESGLGIFLIWDEPRYNLILKEQSLKNQPFILEEYIEGDNEYVFYVVCKGGEILWHASLVAQPPTDSRVQKGSFTNASEVEISEEVYKVFKRIFKALNYEGPANLNYKLKDGKPIIFEMNPRMGGSMMKPKFRHLVSGCIKAITLNAYLKG</sequence>
<keyword evidence="1" id="KW-0436">Ligase</keyword>
<evidence type="ECO:0000256" key="1">
    <source>
        <dbReference type="ARBA" id="ARBA00022598"/>
    </source>
</evidence>
<keyword evidence="3" id="KW-0067">ATP-binding</keyword>
<dbReference type="Gene3D" id="3.30.470.20">
    <property type="entry name" value="ATP-grasp fold, B domain"/>
    <property type="match status" value="1"/>
</dbReference>
<dbReference type="InterPro" id="IPR003806">
    <property type="entry name" value="ATP-grasp_PylC-type"/>
</dbReference>
<organism evidence="6">
    <name type="scientific">uncultured Caudovirales phage</name>
    <dbReference type="NCBI Taxonomy" id="2100421"/>
    <lineage>
        <taxon>Viruses</taxon>
        <taxon>Duplodnaviria</taxon>
        <taxon>Heunggongvirae</taxon>
        <taxon>Uroviricota</taxon>
        <taxon>Caudoviricetes</taxon>
        <taxon>Peduoviridae</taxon>
        <taxon>Maltschvirus</taxon>
        <taxon>Maltschvirus maltsch</taxon>
    </lineage>
</organism>
<evidence type="ECO:0000256" key="3">
    <source>
        <dbReference type="ARBA" id="ARBA00022840"/>
    </source>
</evidence>
<dbReference type="PROSITE" id="PS50975">
    <property type="entry name" value="ATP_GRASP"/>
    <property type="match status" value="1"/>
</dbReference>
<dbReference type="PANTHER" id="PTHR43585">
    <property type="entry name" value="FUMIPYRROLE BIOSYNTHESIS PROTEIN C"/>
    <property type="match status" value="1"/>
</dbReference>
<dbReference type="EMBL" id="LR797501">
    <property type="protein sequence ID" value="CAB4220343.1"/>
    <property type="molecule type" value="Genomic_DNA"/>
</dbReference>
<evidence type="ECO:0000259" key="4">
    <source>
        <dbReference type="PROSITE" id="PS50975"/>
    </source>
</evidence>
<dbReference type="GO" id="GO:0016874">
    <property type="term" value="F:ligase activity"/>
    <property type="evidence" value="ECO:0007669"/>
    <property type="project" value="UniProtKB-KW"/>
</dbReference>
<protein>
    <submittedName>
        <fullName evidence="6">CarB Carbamoylphosphate synthase large subunit (Split gene in MJ)</fullName>
    </submittedName>
</protein>
<dbReference type="GO" id="GO:0005524">
    <property type="term" value="F:ATP binding"/>
    <property type="evidence" value="ECO:0007669"/>
    <property type="project" value="UniProtKB-KW"/>
</dbReference>
<dbReference type="EMBL" id="LR796981">
    <property type="protein sequence ID" value="CAB4178732.1"/>
    <property type="molecule type" value="Genomic_DNA"/>
</dbReference>
<dbReference type="Pfam" id="PF02655">
    <property type="entry name" value="ATP-grasp_3"/>
    <property type="match status" value="1"/>
</dbReference>
<dbReference type="InterPro" id="IPR011761">
    <property type="entry name" value="ATP-grasp"/>
</dbReference>
<gene>
    <name evidence="5" type="ORF">UFOVP1033_4</name>
    <name evidence="6" type="ORF">UFOVP1631_4</name>
</gene>
<reference evidence="6" key="1">
    <citation type="submission" date="2020-05" db="EMBL/GenBank/DDBJ databases">
        <authorList>
            <person name="Chiriac C."/>
            <person name="Salcher M."/>
            <person name="Ghai R."/>
            <person name="Kavagutti S V."/>
        </authorList>
    </citation>
    <scope>NUCLEOTIDE SEQUENCE</scope>
</reference>
<accession>A0A6J5SXW9</accession>
<dbReference type="InterPro" id="IPR052032">
    <property type="entry name" value="ATP-dep_AA_Ligase"/>
</dbReference>
<dbReference type="SUPFAM" id="SSF56059">
    <property type="entry name" value="Glutathione synthetase ATP-binding domain-like"/>
    <property type="match status" value="1"/>
</dbReference>
<evidence type="ECO:0000313" key="6">
    <source>
        <dbReference type="EMBL" id="CAB4220343.1"/>
    </source>
</evidence>